<name>A0A0M7B957_9RHOB</name>
<evidence type="ECO:0008006" key="4">
    <source>
        <dbReference type="Google" id="ProtNLM"/>
    </source>
</evidence>
<evidence type="ECO:0000313" key="2">
    <source>
        <dbReference type="EMBL" id="CUH21606.1"/>
    </source>
</evidence>
<dbReference type="Pfam" id="PF13430">
    <property type="entry name" value="DUF4112"/>
    <property type="match status" value="1"/>
</dbReference>
<organism evidence="2 3">
    <name type="scientific">Jannaschia seosinensis</name>
    <dbReference type="NCBI Taxonomy" id="313367"/>
    <lineage>
        <taxon>Bacteria</taxon>
        <taxon>Pseudomonadati</taxon>
        <taxon>Pseudomonadota</taxon>
        <taxon>Alphaproteobacteria</taxon>
        <taxon>Rhodobacterales</taxon>
        <taxon>Roseobacteraceae</taxon>
        <taxon>Jannaschia</taxon>
    </lineage>
</organism>
<dbReference type="STRING" id="313367.JSE7799_00565"/>
<protein>
    <recommendedName>
        <fullName evidence="4">DUF4112 domain-containing protein</fullName>
    </recommendedName>
</protein>
<feature type="region of interest" description="Disordered" evidence="1">
    <location>
        <begin position="1"/>
        <end position="34"/>
    </location>
</feature>
<dbReference type="InterPro" id="IPR025187">
    <property type="entry name" value="DUF4112"/>
</dbReference>
<dbReference type="Proteomes" id="UP000049455">
    <property type="component" value="Unassembled WGS sequence"/>
</dbReference>
<proteinExistence type="predicted"/>
<evidence type="ECO:0000313" key="3">
    <source>
        <dbReference type="Proteomes" id="UP000049455"/>
    </source>
</evidence>
<dbReference type="AlphaFoldDB" id="A0A0M7B957"/>
<dbReference type="PANTHER" id="PTHR35519">
    <property type="entry name" value="MEMBRANE PROTEINS"/>
    <property type="match status" value="1"/>
</dbReference>
<dbReference type="PANTHER" id="PTHR35519:SF2">
    <property type="entry name" value="PH DOMAIN PROTEIN"/>
    <property type="match status" value="1"/>
</dbReference>
<evidence type="ECO:0000256" key="1">
    <source>
        <dbReference type="SAM" id="MobiDB-lite"/>
    </source>
</evidence>
<dbReference type="RefSeq" id="WP_245624777.1">
    <property type="nucleotide sequence ID" value="NZ_CYPR01000033.1"/>
</dbReference>
<accession>A0A0M7B957</accession>
<gene>
    <name evidence="2" type="ORF">JSE7799_00565</name>
</gene>
<keyword evidence="3" id="KW-1185">Reference proteome</keyword>
<sequence length="157" mass="16857">MTARPATPAAASDPVHGTNDPFDPLDPGTRAAAAMPGLSPEEARILDQLDKLAFNLDSRYRVPGTRIRFGWDSIIGLVPGLGDTVTLIPAAYILVQSHKLGTPNSVKGRMVFNAGLDWVVGSIPLVGDLFDVGLKANRRNVALLRRHLEKRAGVTRV</sequence>
<reference evidence="2 3" key="1">
    <citation type="submission" date="2015-09" db="EMBL/GenBank/DDBJ databases">
        <authorList>
            <person name="Jackson K.R."/>
            <person name="Lunt B.L."/>
            <person name="Fisher J.N.B."/>
            <person name="Gardner A.V."/>
            <person name="Bailey M.E."/>
            <person name="Deus L.M."/>
            <person name="Earl A.S."/>
            <person name="Gibby P.D."/>
            <person name="Hartmann K.A."/>
            <person name="Liu J.E."/>
            <person name="Manci A.M."/>
            <person name="Nielsen D.A."/>
            <person name="Solomon M.B."/>
            <person name="Breakwell D.P."/>
            <person name="Burnett S.H."/>
            <person name="Grose J.H."/>
        </authorList>
    </citation>
    <scope>NUCLEOTIDE SEQUENCE [LARGE SCALE GENOMIC DNA]</scope>
    <source>
        <strain evidence="2 3">CECT 7799</strain>
    </source>
</reference>
<dbReference type="EMBL" id="CYPR01000033">
    <property type="protein sequence ID" value="CUH21606.1"/>
    <property type="molecule type" value="Genomic_DNA"/>
</dbReference>